<evidence type="ECO:0000256" key="3">
    <source>
        <dbReference type="ARBA" id="ARBA00023284"/>
    </source>
</evidence>
<proteinExistence type="predicted"/>
<dbReference type="InterPro" id="IPR017937">
    <property type="entry name" value="Thioredoxin_CS"/>
</dbReference>
<dbReference type="GO" id="GO:0030313">
    <property type="term" value="C:cell envelope"/>
    <property type="evidence" value="ECO:0007669"/>
    <property type="project" value="UniProtKB-SubCell"/>
</dbReference>
<protein>
    <submittedName>
        <fullName evidence="6">Thioredoxin</fullName>
    </submittedName>
</protein>
<dbReference type="AlphaFoldDB" id="A0A1Q2SK59"/>
<comment type="subcellular location">
    <subcellularLocation>
        <location evidence="1">Cell envelope</location>
    </subcellularLocation>
</comment>
<reference evidence="6 7" key="1">
    <citation type="journal article" date="2017" name="ISME J.">
        <title>An acid-tolerant ammonia-oxidizing ?-proteobacterium from soil.</title>
        <authorList>
            <person name="Hayatsu M."/>
            <person name="Tago K."/>
            <person name="Uchiyama I."/>
            <person name="Toyoda A."/>
            <person name="Wang Y."/>
            <person name="Shimomura Y."/>
            <person name="Okubo T."/>
            <person name="Kurisu F."/>
            <person name="Hirono Y."/>
            <person name="Nonaka K."/>
            <person name="Akiyama H."/>
            <person name="Itoh T."/>
            <person name="Takami H."/>
        </authorList>
    </citation>
    <scope>NUCLEOTIDE SEQUENCE [LARGE SCALE GENOMIC DNA]</scope>
    <source>
        <strain evidence="6 7">TAO100</strain>
    </source>
</reference>
<dbReference type="Gene3D" id="3.40.30.10">
    <property type="entry name" value="Glutaredoxin"/>
    <property type="match status" value="1"/>
</dbReference>
<feature type="transmembrane region" description="Helical" evidence="4">
    <location>
        <begin position="6"/>
        <end position="24"/>
    </location>
</feature>
<dbReference type="RefSeq" id="WP_096526164.1">
    <property type="nucleotide sequence ID" value="NZ_AP014836.1"/>
</dbReference>
<keyword evidence="3" id="KW-0676">Redox-active center</keyword>
<keyword evidence="7" id="KW-1185">Reference proteome</keyword>
<dbReference type="PANTHER" id="PTHR42852">
    <property type="entry name" value="THIOL:DISULFIDE INTERCHANGE PROTEIN DSBE"/>
    <property type="match status" value="1"/>
</dbReference>
<dbReference type="GO" id="GO:0017004">
    <property type="term" value="P:cytochrome complex assembly"/>
    <property type="evidence" value="ECO:0007669"/>
    <property type="project" value="UniProtKB-KW"/>
</dbReference>
<dbReference type="PANTHER" id="PTHR42852:SF18">
    <property type="entry name" value="CHROMOSOME UNDETERMINED SCAFFOLD_47, WHOLE GENOME SHOTGUN SEQUENCE"/>
    <property type="match status" value="1"/>
</dbReference>
<dbReference type="InterPro" id="IPR036249">
    <property type="entry name" value="Thioredoxin-like_sf"/>
</dbReference>
<dbReference type="GO" id="GO:0015036">
    <property type="term" value="F:disulfide oxidoreductase activity"/>
    <property type="evidence" value="ECO:0007669"/>
    <property type="project" value="UniProtKB-ARBA"/>
</dbReference>
<dbReference type="InterPro" id="IPR013766">
    <property type="entry name" value="Thioredoxin_domain"/>
</dbReference>
<organism evidence="6 7">
    <name type="scientific">Candidatus Nitrosoglobus terrae</name>
    <dbReference type="NCBI Taxonomy" id="1630141"/>
    <lineage>
        <taxon>Bacteria</taxon>
        <taxon>Pseudomonadati</taxon>
        <taxon>Pseudomonadota</taxon>
        <taxon>Gammaproteobacteria</taxon>
        <taxon>Chromatiales</taxon>
        <taxon>Chromatiaceae</taxon>
        <taxon>Candidatus Nitrosoglobus</taxon>
    </lineage>
</organism>
<evidence type="ECO:0000256" key="1">
    <source>
        <dbReference type="ARBA" id="ARBA00004196"/>
    </source>
</evidence>
<evidence type="ECO:0000313" key="6">
    <source>
        <dbReference type="EMBL" id="BAW79503.1"/>
    </source>
</evidence>
<dbReference type="CDD" id="cd02966">
    <property type="entry name" value="TlpA_like_family"/>
    <property type="match status" value="1"/>
</dbReference>
<dbReference type="InterPro" id="IPR013740">
    <property type="entry name" value="Redoxin"/>
</dbReference>
<dbReference type="EMBL" id="AP014836">
    <property type="protein sequence ID" value="BAW79503.1"/>
    <property type="molecule type" value="Genomic_DNA"/>
</dbReference>
<evidence type="ECO:0000313" key="7">
    <source>
        <dbReference type="Proteomes" id="UP000243679"/>
    </source>
</evidence>
<dbReference type="PROSITE" id="PS00194">
    <property type="entry name" value="THIOREDOXIN_1"/>
    <property type="match status" value="1"/>
</dbReference>
<dbReference type="OrthoDB" id="9788279at2"/>
<gene>
    <name evidence="6" type="ORF">TAO_0133</name>
</gene>
<dbReference type="Proteomes" id="UP000243679">
    <property type="component" value="Chromosome"/>
</dbReference>
<dbReference type="Pfam" id="PF08534">
    <property type="entry name" value="Redoxin"/>
    <property type="match status" value="1"/>
</dbReference>
<keyword evidence="4" id="KW-0472">Membrane</keyword>
<keyword evidence="4" id="KW-1133">Transmembrane helix</keyword>
<dbReference type="PROSITE" id="PS51352">
    <property type="entry name" value="THIOREDOXIN_2"/>
    <property type="match status" value="1"/>
</dbReference>
<evidence type="ECO:0000259" key="5">
    <source>
        <dbReference type="PROSITE" id="PS51352"/>
    </source>
</evidence>
<keyword evidence="4" id="KW-0812">Transmembrane</keyword>
<dbReference type="InterPro" id="IPR050553">
    <property type="entry name" value="Thioredoxin_ResA/DsbE_sf"/>
</dbReference>
<evidence type="ECO:0000256" key="2">
    <source>
        <dbReference type="ARBA" id="ARBA00022748"/>
    </source>
</evidence>
<keyword evidence="2" id="KW-0201">Cytochrome c-type biogenesis</keyword>
<name>A0A1Q2SK59_9GAMM</name>
<dbReference type="KEGG" id="ntt:TAO_0133"/>
<evidence type="ECO:0000256" key="4">
    <source>
        <dbReference type="SAM" id="Phobius"/>
    </source>
</evidence>
<feature type="domain" description="Thioredoxin" evidence="5">
    <location>
        <begin position="34"/>
        <end position="174"/>
    </location>
</feature>
<accession>A0A1Q2SK59</accession>
<dbReference type="SUPFAM" id="SSF52833">
    <property type="entry name" value="Thioredoxin-like"/>
    <property type="match status" value="1"/>
</dbReference>
<sequence length="174" mass="19401">MNDIIRWPLIFIIALLAGIGGYTLQQMRQNNQSPTVGLTRPNFQLPDVNGVEHNINEWDGKVLVINFWATWCPPCLREIPEFITLQNSLGAKGLQFIGVAIDKTDAVKAFIQEHGINYPILVDEEKATLIAADYGNTLDVVPYTAIVNREGRIVYTHAGELDKKTTESIISPLL</sequence>